<organism evidence="2 3">
    <name type="scientific">Atta cephalotes</name>
    <name type="common">Leafcutter ant</name>
    <dbReference type="NCBI Taxonomy" id="12957"/>
    <lineage>
        <taxon>Eukaryota</taxon>
        <taxon>Metazoa</taxon>
        <taxon>Ecdysozoa</taxon>
        <taxon>Arthropoda</taxon>
        <taxon>Hexapoda</taxon>
        <taxon>Insecta</taxon>
        <taxon>Pterygota</taxon>
        <taxon>Neoptera</taxon>
        <taxon>Endopterygota</taxon>
        <taxon>Hymenoptera</taxon>
        <taxon>Apocrita</taxon>
        <taxon>Aculeata</taxon>
        <taxon>Formicoidea</taxon>
        <taxon>Formicidae</taxon>
        <taxon>Myrmicinae</taxon>
        <taxon>Atta</taxon>
    </lineage>
</organism>
<dbReference type="PANTHER" id="PTHR13225:SF3">
    <property type="entry name" value="UPF0489 PROTEIN C5ORF22"/>
    <property type="match status" value="1"/>
</dbReference>
<evidence type="ECO:0000313" key="3">
    <source>
        <dbReference type="Proteomes" id="UP000005205"/>
    </source>
</evidence>
<dbReference type="KEGG" id="acep:105622497"/>
<dbReference type="EnsemblMetazoa" id="XM_012203913.1">
    <property type="protein sequence ID" value="XP_012059303.1"/>
    <property type="gene ID" value="LOC105622497"/>
</dbReference>
<dbReference type="InterPro" id="IPR024131">
    <property type="entry name" value="UPF0489"/>
</dbReference>
<name>A0A158NP45_ATTCE</name>
<gene>
    <name evidence="2" type="primary">105622497</name>
</gene>
<reference evidence="3" key="1">
    <citation type="journal article" date="2011" name="PLoS Genet.">
        <title>The genome sequence of the leaf-cutter ant Atta cephalotes reveals insights into its obligate symbiotic lifestyle.</title>
        <authorList>
            <person name="Suen G."/>
            <person name="Teiling C."/>
            <person name="Li L."/>
            <person name="Holt C."/>
            <person name="Abouheif E."/>
            <person name="Bornberg-Bauer E."/>
            <person name="Bouffard P."/>
            <person name="Caldera E.J."/>
            <person name="Cash E."/>
            <person name="Cavanaugh A."/>
            <person name="Denas O."/>
            <person name="Elhaik E."/>
            <person name="Fave M.J."/>
            <person name="Gadau J."/>
            <person name="Gibson J.D."/>
            <person name="Graur D."/>
            <person name="Grubbs K.J."/>
            <person name="Hagen D.E."/>
            <person name="Harkins T.T."/>
            <person name="Helmkampf M."/>
            <person name="Hu H."/>
            <person name="Johnson B.R."/>
            <person name="Kim J."/>
            <person name="Marsh S.E."/>
            <person name="Moeller J.A."/>
            <person name="Munoz-Torres M.C."/>
            <person name="Murphy M.C."/>
            <person name="Naughton M.C."/>
            <person name="Nigam S."/>
            <person name="Overson R."/>
            <person name="Rajakumar R."/>
            <person name="Reese J.T."/>
            <person name="Scott J.J."/>
            <person name="Smith C.R."/>
            <person name="Tao S."/>
            <person name="Tsutsui N.D."/>
            <person name="Viljakainen L."/>
            <person name="Wissler L."/>
            <person name="Yandell M.D."/>
            <person name="Zimmer F."/>
            <person name="Taylor J."/>
            <person name="Slater S.C."/>
            <person name="Clifton S.W."/>
            <person name="Warren W.C."/>
            <person name="Elsik C.G."/>
            <person name="Smith C.D."/>
            <person name="Weinstock G.M."/>
            <person name="Gerardo N.M."/>
            <person name="Currie C.R."/>
        </authorList>
    </citation>
    <scope>NUCLEOTIDE SEQUENCE [LARGE SCALE GENOMIC DNA]</scope>
</reference>
<proteinExistence type="inferred from homology"/>
<dbReference type="eggNOG" id="ENOG502T8MX">
    <property type="taxonomic scope" value="Eukaryota"/>
</dbReference>
<dbReference type="PANTHER" id="PTHR13225">
    <property type="entry name" value="MISEXPRESSION SUPPRESSOR OF RAS 6"/>
    <property type="match status" value="1"/>
</dbReference>
<dbReference type="Proteomes" id="UP000005205">
    <property type="component" value="Unassembled WGS sequence"/>
</dbReference>
<dbReference type="EMBL" id="ADTU01022121">
    <property type="status" value="NOT_ANNOTATED_CDS"/>
    <property type="molecule type" value="Genomic_DNA"/>
</dbReference>
<dbReference type="OrthoDB" id="418142at2759"/>
<accession>A0A158NP45</accession>
<reference evidence="2" key="2">
    <citation type="submission" date="2016-04" db="UniProtKB">
        <authorList>
            <consortium name="EnsemblMetazoa"/>
        </authorList>
    </citation>
    <scope>IDENTIFICATION</scope>
</reference>
<keyword evidence="3" id="KW-1185">Reference proteome</keyword>
<evidence type="ECO:0000313" key="2">
    <source>
        <dbReference type="EnsemblMetazoa" id="XP_012059303.1"/>
    </source>
</evidence>
<evidence type="ECO:0000256" key="1">
    <source>
        <dbReference type="ARBA" id="ARBA00007099"/>
    </source>
</evidence>
<sequence>MQLNASSIDNTSEPFDGDEYLLIGSMGRPLRIVSRYKCVPVTAPNMSRSTCECAPNYRVPSSEWHVSPDRYEAVDQIFQEVTSVYRDSEVDWMLVYNAGCTIDDTVLPEHVTEPNDLDRFINGTFRLFLTALPTPPTIVTIARSSEDDYTPLENVDQIQIDVLDQLRERLGSEIDIKLIYQDEVQQ</sequence>
<comment type="similarity">
    <text evidence="1">Belongs to the UPF0489 family.</text>
</comment>
<dbReference type="AlphaFoldDB" id="A0A158NP45"/>
<dbReference type="InParanoid" id="A0A158NP45"/>
<protein>
    <submittedName>
        <fullName evidence="2">Uncharacterized protein</fullName>
    </submittedName>
</protein>